<dbReference type="InterPro" id="IPR011990">
    <property type="entry name" value="TPR-like_helical_dom_sf"/>
</dbReference>
<dbReference type="Proteomes" id="UP001386955">
    <property type="component" value="Unassembled WGS sequence"/>
</dbReference>
<reference evidence="3 4" key="1">
    <citation type="submission" date="2024-01" db="EMBL/GenBank/DDBJ databases">
        <title>The genomes of 5 underutilized Papilionoideae crops provide insights into root nodulation and disease resistanc.</title>
        <authorList>
            <person name="Jiang F."/>
        </authorList>
    </citation>
    <scope>NUCLEOTIDE SEQUENCE [LARGE SCALE GENOMIC DNA]</scope>
    <source>
        <strain evidence="3">DUOXIRENSHENG_FW03</strain>
        <tissue evidence="3">Leaves</tissue>
    </source>
</reference>
<dbReference type="PANTHER" id="PTHR47926">
    <property type="entry name" value="PENTATRICOPEPTIDE REPEAT-CONTAINING PROTEIN"/>
    <property type="match status" value="1"/>
</dbReference>
<evidence type="ECO:0008006" key="5">
    <source>
        <dbReference type="Google" id="ProtNLM"/>
    </source>
</evidence>
<feature type="repeat" description="PPR" evidence="2">
    <location>
        <begin position="223"/>
        <end position="250"/>
    </location>
</feature>
<evidence type="ECO:0000256" key="2">
    <source>
        <dbReference type="PROSITE-ProRule" id="PRU00708"/>
    </source>
</evidence>
<name>A0AAN9XST0_PSOTE</name>
<dbReference type="InterPro" id="IPR002885">
    <property type="entry name" value="PPR_rpt"/>
</dbReference>
<dbReference type="EMBL" id="JAYMYS010000002">
    <property type="protein sequence ID" value="KAK7406598.1"/>
    <property type="molecule type" value="Genomic_DNA"/>
</dbReference>
<dbReference type="InterPro" id="IPR046960">
    <property type="entry name" value="PPR_At4g14850-like_plant"/>
</dbReference>
<dbReference type="PROSITE" id="PS51375">
    <property type="entry name" value="PPR"/>
    <property type="match status" value="1"/>
</dbReference>
<dbReference type="GO" id="GO:0009451">
    <property type="term" value="P:RNA modification"/>
    <property type="evidence" value="ECO:0007669"/>
    <property type="project" value="InterPro"/>
</dbReference>
<evidence type="ECO:0000313" key="3">
    <source>
        <dbReference type="EMBL" id="KAK7406598.1"/>
    </source>
</evidence>
<keyword evidence="4" id="KW-1185">Reference proteome</keyword>
<protein>
    <recommendedName>
        <fullName evidence="5">Pentatricopeptide repeat-containing protein</fullName>
    </recommendedName>
</protein>
<dbReference type="Gene3D" id="1.25.40.10">
    <property type="entry name" value="Tetratricopeptide repeat domain"/>
    <property type="match status" value="3"/>
</dbReference>
<evidence type="ECO:0000256" key="1">
    <source>
        <dbReference type="ARBA" id="ARBA00022737"/>
    </source>
</evidence>
<organism evidence="3 4">
    <name type="scientific">Psophocarpus tetragonolobus</name>
    <name type="common">Winged bean</name>
    <name type="synonym">Dolichos tetragonolobus</name>
    <dbReference type="NCBI Taxonomy" id="3891"/>
    <lineage>
        <taxon>Eukaryota</taxon>
        <taxon>Viridiplantae</taxon>
        <taxon>Streptophyta</taxon>
        <taxon>Embryophyta</taxon>
        <taxon>Tracheophyta</taxon>
        <taxon>Spermatophyta</taxon>
        <taxon>Magnoliopsida</taxon>
        <taxon>eudicotyledons</taxon>
        <taxon>Gunneridae</taxon>
        <taxon>Pentapetalae</taxon>
        <taxon>rosids</taxon>
        <taxon>fabids</taxon>
        <taxon>Fabales</taxon>
        <taxon>Fabaceae</taxon>
        <taxon>Papilionoideae</taxon>
        <taxon>50 kb inversion clade</taxon>
        <taxon>NPAAA clade</taxon>
        <taxon>indigoferoid/millettioid clade</taxon>
        <taxon>Phaseoleae</taxon>
        <taxon>Psophocarpus</taxon>
    </lineage>
</organism>
<proteinExistence type="predicted"/>
<accession>A0AAN9XST0</accession>
<sequence>METKGLRPSNMTFTSLLQTSSLLEHLWFGSSLHAKGFKLGLNDICVQTSLLNMYSTCRDLGSAKLVVWDMVDRDYVAWNSLILGYVKNNKNVFVGSTLVRMYFKNHEGEAAQRVFYSIAVKGVVIWTEIITGYSKMTYVISAIRCFFEMVHEAHEVDDYVLNGVLSACVDLVVFKQGEIIHCYAVKLGYDIEMSISESPIDMYAKNGGLEVASLVFSQVLDPDLKCWNLMLGGYSHHGMVDEALKIFKRF</sequence>
<comment type="caution">
    <text evidence="3">The sequence shown here is derived from an EMBL/GenBank/DDBJ whole genome shotgun (WGS) entry which is preliminary data.</text>
</comment>
<dbReference type="Pfam" id="PF01535">
    <property type="entry name" value="PPR"/>
    <property type="match status" value="3"/>
</dbReference>
<dbReference type="NCBIfam" id="TIGR00756">
    <property type="entry name" value="PPR"/>
    <property type="match status" value="1"/>
</dbReference>
<keyword evidence="1" id="KW-0677">Repeat</keyword>
<dbReference type="GO" id="GO:0003723">
    <property type="term" value="F:RNA binding"/>
    <property type="evidence" value="ECO:0007669"/>
    <property type="project" value="InterPro"/>
</dbReference>
<evidence type="ECO:0000313" key="4">
    <source>
        <dbReference type="Proteomes" id="UP001386955"/>
    </source>
</evidence>
<gene>
    <name evidence="3" type="ORF">VNO78_08227</name>
</gene>
<dbReference type="AlphaFoldDB" id="A0AAN9XST0"/>